<keyword evidence="2" id="KW-0378">Hydrolase</keyword>
<evidence type="ECO:0000313" key="5">
    <source>
        <dbReference type="Proteomes" id="UP001304769"/>
    </source>
</evidence>
<dbReference type="PANTHER" id="PTHR34135">
    <property type="entry name" value="LYSOZYME"/>
    <property type="match status" value="1"/>
</dbReference>
<dbReference type="Pfam" id="PF01183">
    <property type="entry name" value="Glyco_hydro_25"/>
    <property type="match status" value="1"/>
</dbReference>
<name>A0ABU5T935_9MICC</name>
<keyword evidence="3" id="KW-0326">Glycosidase</keyword>
<dbReference type="PANTHER" id="PTHR34135:SF2">
    <property type="entry name" value="LYSOZYME"/>
    <property type="match status" value="1"/>
</dbReference>
<dbReference type="InterPro" id="IPR002053">
    <property type="entry name" value="Glyco_hydro_25"/>
</dbReference>
<dbReference type="Gene3D" id="3.20.20.80">
    <property type="entry name" value="Glycosidases"/>
    <property type="match status" value="1"/>
</dbReference>
<dbReference type="SMART" id="SM00641">
    <property type="entry name" value="Glyco_25"/>
    <property type="match status" value="1"/>
</dbReference>
<proteinExistence type="inferred from homology"/>
<dbReference type="Proteomes" id="UP001304769">
    <property type="component" value="Unassembled WGS sequence"/>
</dbReference>
<dbReference type="PROSITE" id="PS51904">
    <property type="entry name" value="GLYCOSYL_HYDROL_F25_2"/>
    <property type="match status" value="1"/>
</dbReference>
<reference evidence="4 5" key="1">
    <citation type="submission" date="2023-12" db="EMBL/GenBank/DDBJ databases">
        <title>Sinomonas terricola sp. nov, isolated from litchi orchard soil in Guangdong, PR China.</title>
        <authorList>
            <person name="Jiaxin W."/>
            <person name="Yang Z."/>
            <person name="Honghui Z."/>
        </authorList>
    </citation>
    <scope>NUCLEOTIDE SEQUENCE [LARGE SCALE GENOMIC DNA]</scope>
    <source>
        <strain evidence="4 5">JGH33</strain>
    </source>
</reference>
<gene>
    <name evidence="4" type="ORF">SPF06_14935</name>
</gene>
<accession>A0ABU5T935</accession>
<evidence type="ECO:0000256" key="2">
    <source>
        <dbReference type="ARBA" id="ARBA00022801"/>
    </source>
</evidence>
<evidence type="ECO:0000313" key="4">
    <source>
        <dbReference type="EMBL" id="MEA5456029.1"/>
    </source>
</evidence>
<sequence length="443" mass="48140">MPMGIDVSGWQGNVDWTSARANGAVFAYVKASEGNWTLNDYFAQQYNGSANAGMIRGAYHFARPNLSSGSTQANVFLNSGGGWSPDGITLPPALDLEAQPAAYGTDQCYGMTPAQLTSWTRDFVQTMLNRTTKAPMIYTGYYFWQQCLGGTNAFSQSNPVWLAAYNSTGPYIPGSWPTYTMWQYNDGAGSVFPGDQNVFNGSYGQLQALASHADVRPSLQTPAGATLLSGKWGGDGLTYAGWAQNGYWCLQMPFNVNRCFNFGISTDLPIVGDWTGSGTDGIGVVRNGQWLLANDATNPWVFRAVNFGIGSDRPIVGRWSGPGPASIGVVRGNEWILAQSTTSPYVFRDFYFGVNTDKPIVGDWLGNGYDTPGIVRDGLWMLQNSIWWGNIDRYFAFGIGSDQPVVGAWNPSATRATFGIVRNGGWYVTYDVNGNLSVNASWN</sequence>
<evidence type="ECO:0000256" key="3">
    <source>
        <dbReference type="ARBA" id="ARBA00023295"/>
    </source>
</evidence>
<dbReference type="RefSeq" id="WP_323279924.1">
    <property type="nucleotide sequence ID" value="NZ_JAYGGQ010000012.1"/>
</dbReference>
<comment type="similarity">
    <text evidence="1">Belongs to the glycosyl hydrolase 25 family.</text>
</comment>
<organism evidence="4 5">
    <name type="scientific">Sinomonas terricola</name>
    <dbReference type="NCBI Taxonomy" id="3110330"/>
    <lineage>
        <taxon>Bacteria</taxon>
        <taxon>Bacillati</taxon>
        <taxon>Actinomycetota</taxon>
        <taxon>Actinomycetes</taxon>
        <taxon>Micrococcales</taxon>
        <taxon>Micrococcaceae</taxon>
        <taxon>Sinomonas</taxon>
    </lineage>
</organism>
<keyword evidence="5" id="KW-1185">Reference proteome</keyword>
<dbReference type="InterPro" id="IPR017853">
    <property type="entry name" value="GH"/>
</dbReference>
<dbReference type="SUPFAM" id="SSF51445">
    <property type="entry name" value="(Trans)glycosidases"/>
    <property type="match status" value="1"/>
</dbReference>
<protein>
    <submittedName>
        <fullName evidence="4">GH25 family lysozyme</fullName>
    </submittedName>
</protein>
<dbReference type="InterPro" id="IPR018077">
    <property type="entry name" value="Glyco_hydro_fam25_subgr"/>
</dbReference>
<evidence type="ECO:0000256" key="1">
    <source>
        <dbReference type="ARBA" id="ARBA00010646"/>
    </source>
</evidence>
<dbReference type="EMBL" id="JAYGGQ010000012">
    <property type="protein sequence ID" value="MEA5456029.1"/>
    <property type="molecule type" value="Genomic_DNA"/>
</dbReference>
<comment type="caution">
    <text evidence="4">The sequence shown here is derived from an EMBL/GenBank/DDBJ whole genome shotgun (WGS) entry which is preliminary data.</text>
</comment>